<gene>
    <name evidence="2" type="ORF">BU14_0183s0040</name>
</gene>
<feature type="non-terminal residue" evidence="2">
    <location>
        <position position="1"/>
    </location>
</feature>
<protein>
    <recommendedName>
        <fullName evidence="1">Amine oxidase domain-containing protein</fullName>
    </recommendedName>
</protein>
<dbReference type="InterPro" id="IPR036188">
    <property type="entry name" value="FAD/NAD-bd_sf"/>
</dbReference>
<evidence type="ECO:0000313" key="3">
    <source>
        <dbReference type="Proteomes" id="UP000218209"/>
    </source>
</evidence>
<dbReference type="AlphaFoldDB" id="A0A1X6P713"/>
<dbReference type="Pfam" id="PF01593">
    <property type="entry name" value="Amino_oxidase"/>
    <property type="match status" value="1"/>
</dbReference>
<sequence length="478" mass="49721">PPHGAGCACGAPGADEEHRVLVLGAGVAGATVARSLAAAGVGDVLVLEAAAVVGGRLRQAPLGDIKVEVGANWVQGYTAENSMSDFINSTGLLGVPTDWDSLALVRPGGEVVPDEVADPLWEQFEEALAATYRLAEELPTTQTVDVASALLATGGWEALDPVAVAIERFYIDYEYAVPAAELAVRGLAAMYRPDAAETVDYFVTDPRGFAHVVRRLLADAGIPNTASPPPNRLRLNTTVTDVAYGETGVCVTTADGRRFGADYAVSTFSVGVLQAALMTGAARPAGAITLTPPVPAAKRLAISSMKLADYVKVFARWDEPIFSETDPLFLLPTSCEDDRWIDVHNLNHAGNMLPGGANVLLLTATASYGRALTCQAANVTAAAIASIVSSIAGRPVPPPTHVTLGQWYADPLFRGAYSATPPGFGADDWAELNRPLGRLHFAGEAHALNGTNGFVQGSWESGIVTAAAVVAAIKAETA</sequence>
<organism evidence="2 3">
    <name type="scientific">Porphyra umbilicalis</name>
    <name type="common">Purple laver</name>
    <name type="synonym">Red alga</name>
    <dbReference type="NCBI Taxonomy" id="2786"/>
    <lineage>
        <taxon>Eukaryota</taxon>
        <taxon>Rhodophyta</taxon>
        <taxon>Bangiophyceae</taxon>
        <taxon>Bangiales</taxon>
        <taxon>Bangiaceae</taxon>
        <taxon>Porphyra</taxon>
    </lineage>
</organism>
<dbReference type="PANTHER" id="PTHR10742:SF313">
    <property type="entry name" value="AMINE OXIDASE"/>
    <property type="match status" value="1"/>
</dbReference>
<keyword evidence="3" id="KW-1185">Reference proteome</keyword>
<dbReference type="Gene3D" id="3.50.50.60">
    <property type="entry name" value="FAD/NAD(P)-binding domain"/>
    <property type="match status" value="1"/>
</dbReference>
<evidence type="ECO:0000313" key="2">
    <source>
        <dbReference type="EMBL" id="OSX76648.1"/>
    </source>
</evidence>
<proteinExistence type="predicted"/>
<feature type="domain" description="Amine oxidase" evidence="1">
    <location>
        <begin position="28"/>
        <end position="469"/>
    </location>
</feature>
<dbReference type="EMBL" id="KV918860">
    <property type="protein sequence ID" value="OSX76648.1"/>
    <property type="molecule type" value="Genomic_DNA"/>
</dbReference>
<accession>A0A1X6P713</accession>
<dbReference type="InterPro" id="IPR002937">
    <property type="entry name" value="Amino_oxidase"/>
</dbReference>
<dbReference type="OrthoDB" id="5046242at2759"/>
<dbReference type="InterPro" id="IPR050281">
    <property type="entry name" value="Flavin_monoamine_oxidase"/>
</dbReference>
<dbReference type="GO" id="GO:0016491">
    <property type="term" value="F:oxidoreductase activity"/>
    <property type="evidence" value="ECO:0007669"/>
    <property type="project" value="InterPro"/>
</dbReference>
<dbReference type="PANTHER" id="PTHR10742">
    <property type="entry name" value="FLAVIN MONOAMINE OXIDASE"/>
    <property type="match status" value="1"/>
</dbReference>
<evidence type="ECO:0000259" key="1">
    <source>
        <dbReference type="Pfam" id="PF01593"/>
    </source>
</evidence>
<dbReference type="Proteomes" id="UP000218209">
    <property type="component" value="Unassembled WGS sequence"/>
</dbReference>
<dbReference type="GO" id="GO:0006598">
    <property type="term" value="P:polyamine catabolic process"/>
    <property type="evidence" value="ECO:0007669"/>
    <property type="project" value="TreeGrafter"/>
</dbReference>
<name>A0A1X6P713_PORUM</name>
<dbReference type="SUPFAM" id="SSF54373">
    <property type="entry name" value="FAD-linked reductases, C-terminal domain"/>
    <property type="match status" value="1"/>
</dbReference>
<reference evidence="2 3" key="1">
    <citation type="submission" date="2017-03" db="EMBL/GenBank/DDBJ databases">
        <title>WGS assembly of Porphyra umbilicalis.</title>
        <authorList>
            <person name="Brawley S.H."/>
            <person name="Blouin N.A."/>
            <person name="Ficko-Blean E."/>
            <person name="Wheeler G.L."/>
            <person name="Lohr M."/>
            <person name="Goodson H.V."/>
            <person name="Jenkins J.W."/>
            <person name="Blaby-Haas C.E."/>
            <person name="Helliwell K.E."/>
            <person name="Chan C."/>
            <person name="Marriage T."/>
            <person name="Bhattacharya D."/>
            <person name="Klein A.S."/>
            <person name="Badis Y."/>
            <person name="Brodie J."/>
            <person name="Cao Y."/>
            <person name="Collen J."/>
            <person name="Dittami S.M."/>
            <person name="Gachon C.M."/>
            <person name="Green B.R."/>
            <person name="Karpowicz S."/>
            <person name="Kim J.W."/>
            <person name="Kudahl U."/>
            <person name="Lin S."/>
            <person name="Michel G."/>
            <person name="Mittag M."/>
            <person name="Olson B.J."/>
            <person name="Pangilinan J."/>
            <person name="Peng Y."/>
            <person name="Qiu H."/>
            <person name="Shu S."/>
            <person name="Singer J.T."/>
            <person name="Smith A.G."/>
            <person name="Sprecher B.N."/>
            <person name="Wagner V."/>
            <person name="Wang W."/>
            <person name="Wang Z.-Y."/>
            <person name="Yan J."/>
            <person name="Yarish C."/>
            <person name="Zoeuner-Riek S."/>
            <person name="Zhuang Y."/>
            <person name="Zou Y."/>
            <person name="Lindquist E.A."/>
            <person name="Grimwood J."/>
            <person name="Barry K."/>
            <person name="Rokhsar D.S."/>
            <person name="Schmutz J."/>
            <person name="Stiller J.W."/>
            <person name="Grossman A.R."/>
            <person name="Prochnik S.E."/>
        </authorList>
    </citation>
    <scope>NUCLEOTIDE SEQUENCE [LARGE SCALE GENOMIC DNA]</scope>
    <source>
        <strain evidence="2">4086291</strain>
    </source>
</reference>
<dbReference type="Gene3D" id="3.90.660.10">
    <property type="match status" value="1"/>
</dbReference>
<dbReference type="SUPFAM" id="SSF51905">
    <property type="entry name" value="FAD/NAD(P)-binding domain"/>
    <property type="match status" value="1"/>
</dbReference>